<dbReference type="KEGG" id="hpaz:K756_09715"/>
<evidence type="ECO:0000313" key="1">
    <source>
        <dbReference type="EMBL" id="AGO17054.1"/>
    </source>
</evidence>
<reference evidence="1 2" key="1">
    <citation type="journal article" date="2013" name="PLoS ONE">
        <title>Complete Genome Analysis of a Haemophilus parasuis Serovar 12 Strain from China.</title>
        <authorList>
            <person name="Li Y."/>
            <person name="Kwok A.H."/>
            <person name="Jiang J."/>
            <person name="Zou Y."/>
            <person name="Zheng F."/>
            <person name="Chen P."/>
            <person name="Hou C."/>
            <person name="Leung F.C."/>
            <person name="Jiang P."/>
        </authorList>
    </citation>
    <scope>NUCLEOTIDE SEQUENCE [LARGE SCALE GENOMIC DNA]</scope>
    <source>
        <strain evidence="1 2">ZJ0906</strain>
    </source>
</reference>
<evidence type="ECO:0000313" key="2">
    <source>
        <dbReference type="Proteomes" id="UP000014672"/>
    </source>
</evidence>
<dbReference type="AlphaFoldDB" id="A0A806J6G8"/>
<protein>
    <submittedName>
        <fullName evidence="1">Uncharacterized protein</fullName>
    </submittedName>
</protein>
<organism evidence="1 2">
    <name type="scientific">Glaesserella parasuis ZJ0906</name>
    <dbReference type="NCBI Taxonomy" id="1322346"/>
    <lineage>
        <taxon>Bacteria</taxon>
        <taxon>Pseudomonadati</taxon>
        <taxon>Pseudomonadota</taxon>
        <taxon>Gammaproteobacteria</taxon>
        <taxon>Pasteurellales</taxon>
        <taxon>Pasteurellaceae</taxon>
        <taxon>Glaesserella</taxon>
    </lineage>
</organism>
<gene>
    <name evidence="1" type="ORF">K756_09715</name>
</gene>
<name>A0A806J6G8_GLAPU</name>
<dbReference type="Proteomes" id="UP000014672">
    <property type="component" value="Chromosome"/>
</dbReference>
<accession>A0A806J6G8</accession>
<dbReference type="EMBL" id="CP005384">
    <property type="protein sequence ID" value="AGO17054.1"/>
    <property type="molecule type" value="Genomic_DNA"/>
</dbReference>
<proteinExistence type="predicted"/>
<sequence length="125" mass="14248">MNKMQQQIIEWLADGETGLSSKTMAFVVGFDVVPKRACYPQDPADLRRCMQLLTVAPTMRNHLSKLTSICPVWAEIIKNWAELEATYNQEITKDLMPKTYSLLQKYAEQDKKRVVIGNGVSIRLS</sequence>